<keyword evidence="4" id="KW-0808">Transferase</keyword>
<name>A0A120FL63_9BRAD</name>
<dbReference type="Proteomes" id="UP000057737">
    <property type="component" value="Unassembled WGS sequence"/>
</dbReference>
<dbReference type="GO" id="GO:0008360">
    <property type="term" value="P:regulation of cell shape"/>
    <property type="evidence" value="ECO:0007669"/>
    <property type="project" value="UniProtKB-UniRule"/>
</dbReference>
<protein>
    <recommendedName>
        <fullName evidence="12">L,D-TPase catalytic domain-containing protein</fullName>
    </recommendedName>
</protein>
<comment type="pathway">
    <text evidence="1 9">Cell wall biogenesis; peptidoglycan biosynthesis.</text>
</comment>
<comment type="similarity">
    <text evidence="2">Belongs to the YkuD family.</text>
</comment>
<evidence type="ECO:0000259" key="12">
    <source>
        <dbReference type="PROSITE" id="PS52029"/>
    </source>
</evidence>
<keyword evidence="14" id="KW-1185">Reference proteome</keyword>
<dbReference type="Pfam" id="PF03734">
    <property type="entry name" value="YkuD"/>
    <property type="match status" value="1"/>
</dbReference>
<dbReference type="PROSITE" id="PS51257">
    <property type="entry name" value="PROKAR_LIPOPROTEIN"/>
    <property type="match status" value="1"/>
</dbReference>
<dbReference type="PANTHER" id="PTHR30582:SF24">
    <property type="entry name" value="L,D-TRANSPEPTIDASE ERFK_SRFK-RELATED"/>
    <property type="match status" value="1"/>
</dbReference>
<accession>A0A120FL63</accession>
<dbReference type="CDD" id="cd16913">
    <property type="entry name" value="YkuD_like"/>
    <property type="match status" value="1"/>
</dbReference>
<dbReference type="GO" id="GO:0005576">
    <property type="term" value="C:extracellular region"/>
    <property type="evidence" value="ECO:0007669"/>
    <property type="project" value="TreeGrafter"/>
</dbReference>
<feature type="signal peptide" evidence="11">
    <location>
        <begin position="1"/>
        <end position="22"/>
    </location>
</feature>
<dbReference type="InterPro" id="IPR038063">
    <property type="entry name" value="Transpep_catalytic_dom"/>
</dbReference>
<dbReference type="SUPFAM" id="SSF141523">
    <property type="entry name" value="L,D-transpeptidase catalytic domain-like"/>
    <property type="match status" value="1"/>
</dbReference>
<dbReference type="PROSITE" id="PS52029">
    <property type="entry name" value="LD_TPASE"/>
    <property type="match status" value="1"/>
</dbReference>
<evidence type="ECO:0000256" key="2">
    <source>
        <dbReference type="ARBA" id="ARBA00005992"/>
    </source>
</evidence>
<evidence type="ECO:0000256" key="11">
    <source>
        <dbReference type="SAM" id="SignalP"/>
    </source>
</evidence>
<dbReference type="PANTHER" id="PTHR30582">
    <property type="entry name" value="L,D-TRANSPEPTIDASE"/>
    <property type="match status" value="1"/>
</dbReference>
<dbReference type="GO" id="GO:0018104">
    <property type="term" value="P:peptidoglycan-protein cross-linking"/>
    <property type="evidence" value="ECO:0007669"/>
    <property type="project" value="TreeGrafter"/>
</dbReference>
<gene>
    <name evidence="13" type="ORF">AS156_11640</name>
</gene>
<dbReference type="UniPathway" id="UPA00219"/>
<dbReference type="FunFam" id="2.40.440.10:FF:000002">
    <property type="entry name" value="L,D-transpeptidase ErfK/SrfK"/>
    <property type="match status" value="1"/>
</dbReference>
<feature type="region of interest" description="Disordered" evidence="10">
    <location>
        <begin position="211"/>
        <end position="230"/>
    </location>
</feature>
<dbReference type="GO" id="GO:0016757">
    <property type="term" value="F:glycosyltransferase activity"/>
    <property type="evidence" value="ECO:0007669"/>
    <property type="project" value="UniProtKB-KW"/>
</dbReference>
<evidence type="ECO:0000256" key="10">
    <source>
        <dbReference type="SAM" id="MobiDB-lite"/>
    </source>
</evidence>
<keyword evidence="7 9" id="KW-0573">Peptidoglycan synthesis</keyword>
<dbReference type="RefSeq" id="WP_066510316.1">
    <property type="nucleotide sequence ID" value="NZ_LNCU01000088.1"/>
</dbReference>
<dbReference type="GO" id="GO:0071972">
    <property type="term" value="F:peptidoglycan L,D-transpeptidase activity"/>
    <property type="evidence" value="ECO:0007669"/>
    <property type="project" value="TreeGrafter"/>
</dbReference>
<organism evidence="13 14">
    <name type="scientific">Bradyrhizobium macuxiense</name>
    <dbReference type="NCBI Taxonomy" id="1755647"/>
    <lineage>
        <taxon>Bacteria</taxon>
        <taxon>Pseudomonadati</taxon>
        <taxon>Pseudomonadota</taxon>
        <taxon>Alphaproteobacteria</taxon>
        <taxon>Hyphomicrobiales</taxon>
        <taxon>Nitrobacteraceae</taxon>
        <taxon>Bradyrhizobium</taxon>
    </lineage>
</organism>
<evidence type="ECO:0000313" key="13">
    <source>
        <dbReference type="EMBL" id="KWV51742.1"/>
    </source>
</evidence>
<keyword evidence="3" id="KW-0328">Glycosyltransferase</keyword>
<keyword evidence="11" id="KW-0732">Signal</keyword>
<feature type="active site" description="Nucleophile" evidence="9">
    <location>
        <position position="177"/>
    </location>
</feature>
<dbReference type="InterPro" id="IPR050979">
    <property type="entry name" value="LD-transpeptidase"/>
</dbReference>
<feature type="active site" description="Proton donor/acceptor" evidence="9">
    <location>
        <position position="161"/>
    </location>
</feature>
<evidence type="ECO:0000256" key="6">
    <source>
        <dbReference type="ARBA" id="ARBA00022960"/>
    </source>
</evidence>
<feature type="domain" description="L,D-TPase catalytic" evidence="12">
    <location>
        <begin position="69"/>
        <end position="201"/>
    </location>
</feature>
<dbReference type="GO" id="GO:0071555">
    <property type="term" value="P:cell wall organization"/>
    <property type="evidence" value="ECO:0007669"/>
    <property type="project" value="UniProtKB-UniRule"/>
</dbReference>
<sequence>MSLKVTLGMLAAGLMLSGCMQATTYEATNTANFKPHDKELLAKSTFVKTPVAEPFRRAIVEYHRKEAPGSIVVDSDNHYLYYVLNDGKAIRYGITVGEEAMAWSGIAKVGAMTEWPAWHPTAGEISRLGVPSYVAPGPDNPMGSRAMYLYSGGKDTLFRIHGTNQPEYIGASISSGCIRMTNEDVIDLYNRVKLGTVVVVLEPKHGDSPFNSQMALQGGGGNTGMGTTTY</sequence>
<feature type="chain" id="PRO_5007165432" description="L,D-TPase catalytic domain-containing protein" evidence="11">
    <location>
        <begin position="23"/>
        <end position="230"/>
    </location>
</feature>
<evidence type="ECO:0000256" key="4">
    <source>
        <dbReference type="ARBA" id="ARBA00022679"/>
    </source>
</evidence>
<reference evidence="13 14" key="1">
    <citation type="submission" date="2015-11" db="EMBL/GenBank/DDBJ databases">
        <title>Draft Genome Sequence of the Strain BR 10303 (Bradyrhizobium sp.) isolated from nodules of Centrolobium paraense.</title>
        <authorList>
            <person name="Zelli J.E."/>
            <person name="Simoes-Araujo J.L."/>
            <person name="Barauna A.C."/>
            <person name="Silva K."/>
        </authorList>
    </citation>
    <scope>NUCLEOTIDE SEQUENCE [LARGE SCALE GENOMIC DNA]</scope>
    <source>
        <strain evidence="13 14">BR 10303</strain>
    </source>
</reference>
<evidence type="ECO:0000256" key="5">
    <source>
        <dbReference type="ARBA" id="ARBA00022801"/>
    </source>
</evidence>
<evidence type="ECO:0000256" key="3">
    <source>
        <dbReference type="ARBA" id="ARBA00022676"/>
    </source>
</evidence>
<proteinExistence type="inferred from homology"/>
<keyword evidence="6 9" id="KW-0133">Cell shape</keyword>
<keyword evidence="8 9" id="KW-0961">Cell wall biogenesis/degradation</keyword>
<evidence type="ECO:0000256" key="1">
    <source>
        <dbReference type="ARBA" id="ARBA00004752"/>
    </source>
</evidence>
<dbReference type="AlphaFoldDB" id="A0A120FL63"/>
<evidence type="ECO:0000256" key="7">
    <source>
        <dbReference type="ARBA" id="ARBA00022984"/>
    </source>
</evidence>
<comment type="caution">
    <text evidence="13">The sequence shown here is derived from an EMBL/GenBank/DDBJ whole genome shotgun (WGS) entry which is preliminary data.</text>
</comment>
<dbReference type="Gene3D" id="2.40.440.10">
    <property type="entry name" value="L,D-transpeptidase catalytic domain-like"/>
    <property type="match status" value="1"/>
</dbReference>
<evidence type="ECO:0000313" key="14">
    <source>
        <dbReference type="Proteomes" id="UP000057737"/>
    </source>
</evidence>
<keyword evidence="5" id="KW-0378">Hydrolase</keyword>
<dbReference type="InterPro" id="IPR005490">
    <property type="entry name" value="LD_TPept_cat_dom"/>
</dbReference>
<evidence type="ECO:0000256" key="8">
    <source>
        <dbReference type="ARBA" id="ARBA00023316"/>
    </source>
</evidence>
<evidence type="ECO:0000256" key="9">
    <source>
        <dbReference type="PROSITE-ProRule" id="PRU01373"/>
    </source>
</evidence>
<dbReference type="EMBL" id="LNCU01000088">
    <property type="protein sequence ID" value="KWV51742.1"/>
    <property type="molecule type" value="Genomic_DNA"/>
</dbReference>